<proteinExistence type="predicted"/>
<accession>A0A6B0GTZ0</accession>
<reference evidence="3 4" key="1">
    <citation type="submission" date="2019-12" db="EMBL/GenBank/DDBJ databases">
        <title>Halocatena pleomorpha gen. nov. sp. nov., an extremely halophilic archaeon of family Halobacteriaceae isolated from saltpan soil.</title>
        <authorList>
            <person name="Pal Y."/>
            <person name="Verma A."/>
            <person name="Krishnamurthi S."/>
            <person name="Kumar P."/>
        </authorList>
    </citation>
    <scope>NUCLEOTIDE SEQUENCE [LARGE SCALE GENOMIC DNA]</scope>
    <source>
        <strain evidence="3 4">JCM 16495</strain>
    </source>
</reference>
<dbReference type="PANTHER" id="PTHR43377">
    <property type="entry name" value="BILIVERDIN REDUCTASE A"/>
    <property type="match status" value="1"/>
</dbReference>
<dbReference type="SUPFAM" id="SSF55347">
    <property type="entry name" value="Glyceraldehyde-3-phosphate dehydrogenase-like, C-terminal domain"/>
    <property type="match status" value="1"/>
</dbReference>
<dbReference type="InterPro" id="IPR051450">
    <property type="entry name" value="Gfo/Idh/MocA_Oxidoreductases"/>
</dbReference>
<dbReference type="AlphaFoldDB" id="A0A6B0GTZ0"/>
<dbReference type="GO" id="GO:0000166">
    <property type="term" value="F:nucleotide binding"/>
    <property type="evidence" value="ECO:0007669"/>
    <property type="project" value="InterPro"/>
</dbReference>
<comment type="caution">
    <text evidence="3">The sequence shown here is derived from an EMBL/GenBank/DDBJ whole genome shotgun (WGS) entry which is preliminary data.</text>
</comment>
<dbReference type="InterPro" id="IPR036291">
    <property type="entry name" value="NAD(P)-bd_dom_sf"/>
</dbReference>
<dbReference type="PANTHER" id="PTHR43377:SF1">
    <property type="entry name" value="BILIVERDIN REDUCTASE A"/>
    <property type="match status" value="1"/>
</dbReference>
<dbReference type="Gene3D" id="3.30.360.10">
    <property type="entry name" value="Dihydrodipicolinate Reductase, domain 2"/>
    <property type="match status" value="1"/>
</dbReference>
<dbReference type="SUPFAM" id="SSF51735">
    <property type="entry name" value="NAD(P)-binding Rossmann-fold domains"/>
    <property type="match status" value="1"/>
</dbReference>
<evidence type="ECO:0000259" key="2">
    <source>
        <dbReference type="Pfam" id="PF22725"/>
    </source>
</evidence>
<feature type="domain" description="GFO/IDH/MocA-like oxidoreductase" evidence="2">
    <location>
        <begin position="148"/>
        <end position="253"/>
    </location>
</feature>
<dbReference type="InterPro" id="IPR055170">
    <property type="entry name" value="GFO_IDH_MocA-like_dom"/>
</dbReference>
<evidence type="ECO:0000259" key="1">
    <source>
        <dbReference type="Pfam" id="PF01408"/>
    </source>
</evidence>
<dbReference type="EMBL" id="WSZK01000023">
    <property type="protein sequence ID" value="MWG35595.1"/>
    <property type="molecule type" value="Genomic_DNA"/>
</dbReference>
<protein>
    <submittedName>
        <fullName evidence="3">Gfo/Idh/MocA family oxidoreductase</fullName>
    </submittedName>
</protein>
<keyword evidence="4" id="KW-1185">Reference proteome</keyword>
<sequence>MTTTATPLRIASIGAGGWGTVVARQILADDRATLVALADVSADSRSRAGAALGVPAEMRFEDTERMLDTVDLDAVVVTTPHALHHEHVSLAMDRGLHVYCEKPFTTSVADARDLLDRAETRGPVTMVGFQRHHEQPYLAARERIHEATPRLVTAEITQDWYENFHDTWRANPDLSGGGQLYDTGSHLVDIVLWFTDSPPTSASAEMVFADDAERVDVHALLTIRFENGAVANLTVSGDTAAVREHVHVWTDDGATYIDGRGWHERTLHEVDAENTTTTPMLDDEGSRGKIEAFVDAVADGTEPPVTARHGYYVTAVLEAAYESARDGGRRVRIDGDD</sequence>
<evidence type="ECO:0000313" key="3">
    <source>
        <dbReference type="EMBL" id="MWG35595.1"/>
    </source>
</evidence>
<dbReference type="Pfam" id="PF01408">
    <property type="entry name" value="GFO_IDH_MocA"/>
    <property type="match status" value="1"/>
</dbReference>
<name>A0A6B0GTZ0_9EURY</name>
<dbReference type="InterPro" id="IPR000683">
    <property type="entry name" value="Gfo/Idh/MocA-like_OxRdtase_N"/>
</dbReference>
<organism evidence="3 4">
    <name type="scientific">Halomarina oriensis</name>
    <dbReference type="NCBI Taxonomy" id="671145"/>
    <lineage>
        <taxon>Archaea</taxon>
        <taxon>Methanobacteriati</taxon>
        <taxon>Methanobacteriota</taxon>
        <taxon>Stenosarchaea group</taxon>
        <taxon>Halobacteria</taxon>
        <taxon>Halobacteriales</taxon>
        <taxon>Natronomonadaceae</taxon>
        <taxon>Halomarina</taxon>
    </lineage>
</organism>
<dbReference type="Gene3D" id="3.40.50.720">
    <property type="entry name" value="NAD(P)-binding Rossmann-like Domain"/>
    <property type="match status" value="1"/>
</dbReference>
<feature type="domain" description="Gfo/Idh/MocA-like oxidoreductase N-terminal" evidence="1">
    <location>
        <begin position="8"/>
        <end position="129"/>
    </location>
</feature>
<dbReference type="Proteomes" id="UP000451471">
    <property type="component" value="Unassembled WGS sequence"/>
</dbReference>
<dbReference type="Pfam" id="PF22725">
    <property type="entry name" value="GFO_IDH_MocA_C3"/>
    <property type="match status" value="1"/>
</dbReference>
<gene>
    <name evidence="3" type="ORF">GQS65_14050</name>
</gene>
<evidence type="ECO:0000313" key="4">
    <source>
        <dbReference type="Proteomes" id="UP000451471"/>
    </source>
</evidence>
<dbReference type="RefSeq" id="WP_368280189.1">
    <property type="nucleotide sequence ID" value="NZ_WSZK01000023.1"/>
</dbReference>